<protein>
    <recommendedName>
        <fullName evidence="6">Glycosyl transferase family 1 domain-containing protein</fullName>
    </recommendedName>
</protein>
<evidence type="ECO:0000259" key="2">
    <source>
        <dbReference type="Pfam" id="PF00534"/>
    </source>
</evidence>
<evidence type="ECO:0000259" key="3">
    <source>
        <dbReference type="Pfam" id="PF13439"/>
    </source>
</evidence>
<evidence type="ECO:0000256" key="1">
    <source>
        <dbReference type="ARBA" id="ARBA00022679"/>
    </source>
</evidence>
<dbReference type="Pfam" id="PF00534">
    <property type="entry name" value="Glycos_transf_1"/>
    <property type="match status" value="1"/>
</dbReference>
<organism evidence="4 5">
    <name type="scientific">Candidatus Roizmanbacteria bacterium RIFCSPLOWO2_01_FULL_37_12</name>
    <dbReference type="NCBI Taxonomy" id="1802056"/>
    <lineage>
        <taxon>Bacteria</taxon>
        <taxon>Candidatus Roizmaniibacteriota</taxon>
    </lineage>
</organism>
<evidence type="ECO:0008006" key="6">
    <source>
        <dbReference type="Google" id="ProtNLM"/>
    </source>
</evidence>
<dbReference type="STRING" id="1802056.A2954_05855"/>
<dbReference type="SUPFAM" id="SSF53756">
    <property type="entry name" value="UDP-Glycosyltransferase/glycogen phosphorylase"/>
    <property type="match status" value="1"/>
</dbReference>
<dbReference type="AlphaFoldDB" id="A0A1F7IBV6"/>
<sequence length="380" mass="44307">MHRIGIDARLYGQTGVGVYLRNLLYFLEKSPQNNLEFYIYFLPNEFRKLNFENKNFVKKLVSSPWHSFSEQTLLLNALYKDDLDLMHFTYFSYPVLYKRKFIATIHDTTPLLYKTGKASTKNPLLYEIKFQAFKFVMSQQVKNAGLIITPSKTVKKQLISIYGNKYEDKIKHIYEGVNFELLESSKKILISKSQFLNKFQISTNQIPISKNNQFFIYIGNFYPHKNVENLIKAFSKIKEKVNLILIGPDDYFANRLSRNIGITKRDQIIFYHSPSKEDLVFFYKNALALIHPSLSEGFGLPLVEAAYFKLPIIASNIAVFKEVLGNKYISFRPEDPDDIANKIKSFLKGRKKIGYTDILKKFSFEKMANNTLDLYNQELV</sequence>
<dbReference type="Proteomes" id="UP000177698">
    <property type="component" value="Unassembled WGS sequence"/>
</dbReference>
<dbReference type="InterPro" id="IPR001296">
    <property type="entry name" value="Glyco_trans_1"/>
</dbReference>
<accession>A0A1F7IBV6</accession>
<evidence type="ECO:0000313" key="4">
    <source>
        <dbReference type="EMBL" id="OGK40830.1"/>
    </source>
</evidence>
<gene>
    <name evidence="4" type="ORF">A2954_05855</name>
</gene>
<dbReference type="GO" id="GO:0009103">
    <property type="term" value="P:lipopolysaccharide biosynthetic process"/>
    <property type="evidence" value="ECO:0007669"/>
    <property type="project" value="TreeGrafter"/>
</dbReference>
<feature type="domain" description="Glycosyltransferase subfamily 4-like N-terminal" evidence="3">
    <location>
        <begin position="59"/>
        <end position="180"/>
    </location>
</feature>
<comment type="caution">
    <text evidence="4">The sequence shown here is derived from an EMBL/GenBank/DDBJ whole genome shotgun (WGS) entry which is preliminary data.</text>
</comment>
<proteinExistence type="predicted"/>
<dbReference type="PANTHER" id="PTHR46401:SF2">
    <property type="entry name" value="GLYCOSYLTRANSFERASE WBBK-RELATED"/>
    <property type="match status" value="1"/>
</dbReference>
<dbReference type="InterPro" id="IPR028098">
    <property type="entry name" value="Glyco_trans_4-like_N"/>
</dbReference>
<feature type="domain" description="Glycosyl transferase family 1" evidence="2">
    <location>
        <begin position="204"/>
        <end position="352"/>
    </location>
</feature>
<name>A0A1F7IBV6_9BACT</name>
<reference evidence="4 5" key="1">
    <citation type="journal article" date="2016" name="Nat. Commun.">
        <title>Thousands of microbial genomes shed light on interconnected biogeochemical processes in an aquifer system.</title>
        <authorList>
            <person name="Anantharaman K."/>
            <person name="Brown C.T."/>
            <person name="Hug L.A."/>
            <person name="Sharon I."/>
            <person name="Castelle C.J."/>
            <person name="Probst A.J."/>
            <person name="Thomas B.C."/>
            <person name="Singh A."/>
            <person name="Wilkins M.J."/>
            <person name="Karaoz U."/>
            <person name="Brodie E.L."/>
            <person name="Williams K.H."/>
            <person name="Hubbard S.S."/>
            <person name="Banfield J.F."/>
        </authorList>
    </citation>
    <scope>NUCLEOTIDE SEQUENCE [LARGE SCALE GENOMIC DNA]</scope>
</reference>
<dbReference type="PANTHER" id="PTHR46401">
    <property type="entry name" value="GLYCOSYLTRANSFERASE WBBK-RELATED"/>
    <property type="match status" value="1"/>
</dbReference>
<dbReference type="EMBL" id="MGAG01000018">
    <property type="protein sequence ID" value="OGK40830.1"/>
    <property type="molecule type" value="Genomic_DNA"/>
</dbReference>
<dbReference type="CDD" id="cd03809">
    <property type="entry name" value="GT4_MtfB-like"/>
    <property type="match status" value="1"/>
</dbReference>
<evidence type="ECO:0000313" key="5">
    <source>
        <dbReference type="Proteomes" id="UP000177698"/>
    </source>
</evidence>
<dbReference type="GO" id="GO:0016757">
    <property type="term" value="F:glycosyltransferase activity"/>
    <property type="evidence" value="ECO:0007669"/>
    <property type="project" value="InterPro"/>
</dbReference>
<keyword evidence="1" id="KW-0808">Transferase</keyword>
<dbReference type="Gene3D" id="3.40.50.2000">
    <property type="entry name" value="Glycogen Phosphorylase B"/>
    <property type="match status" value="2"/>
</dbReference>
<dbReference type="Pfam" id="PF13439">
    <property type="entry name" value="Glyco_transf_4"/>
    <property type="match status" value="1"/>
</dbReference>